<evidence type="ECO:0000256" key="6">
    <source>
        <dbReference type="ARBA" id="ARBA00023002"/>
    </source>
</evidence>
<dbReference type="Proteomes" id="UP000001861">
    <property type="component" value="Unassembled WGS sequence"/>
</dbReference>
<sequence length="558" mass="62765">MSSNSIYHFCDFVTAPRISSAFEAAMQPWSTGVAVFWTLCATAVLWILNKRRQSLKRRKDLPLPPGPKGLPIIGNLLQIPVEHPWLVYHDWKKEHGECLFFFPSYDSSKALLSLHLLGDMIYLEAMGKGILVLNSLDLIEQLFVKRATNYSDRTWSPVTELMRTGWSFSLMNYGQEWRNRRRLFHRFFYRTENHHSVIEEETLGFLRKLVDKPREFREQVRTCLGIIIMRLAYGEADATYNKNLIHAADSVVLGFLEYSSPGRLLVNTIPLLRFIPSWFPGASWKAKLEQLADMTDMLHNKPFEDAKARVAKTGGRVGSAEHGISLATQAIQELPDEGDPDREYQEALARDVAGQAYTAGADTTASSAFALALALAMHPQVQSKAQAEIDAAVGSQRLPAFSDLGDLPYVQAIVKEVSRWHTSAPMSLPHLSTKDDVFNGYFIPAKTVVLPNTWAVLHDPNIYPDPFEFKPERFLTQDGKIDQGVPDPEIAAFGYGRRICPGRQLSTDTFTLLTARLLACFNVQPALDDDGNPKPLKYEVTSAFISWVSFFGFLVLCS</sequence>
<dbReference type="CDD" id="cd11065">
    <property type="entry name" value="CYP64-like"/>
    <property type="match status" value="1"/>
</dbReference>
<evidence type="ECO:0000256" key="2">
    <source>
        <dbReference type="ARBA" id="ARBA00005179"/>
    </source>
</evidence>
<dbReference type="InterPro" id="IPR036396">
    <property type="entry name" value="Cyt_P450_sf"/>
</dbReference>
<evidence type="ECO:0000256" key="7">
    <source>
        <dbReference type="ARBA" id="ARBA00023004"/>
    </source>
</evidence>
<organism evidence="12 13">
    <name type="scientific">Coprinopsis cinerea (strain Okayama-7 / 130 / ATCC MYA-4618 / FGSC 9003)</name>
    <name type="common">Inky cap fungus</name>
    <name type="synonym">Hormographiella aspergillata</name>
    <dbReference type="NCBI Taxonomy" id="240176"/>
    <lineage>
        <taxon>Eukaryota</taxon>
        <taxon>Fungi</taxon>
        <taxon>Dikarya</taxon>
        <taxon>Basidiomycota</taxon>
        <taxon>Agaricomycotina</taxon>
        <taxon>Agaricomycetes</taxon>
        <taxon>Agaricomycetidae</taxon>
        <taxon>Agaricales</taxon>
        <taxon>Agaricineae</taxon>
        <taxon>Psathyrellaceae</taxon>
        <taxon>Coprinopsis</taxon>
    </lineage>
</organism>
<comment type="caution">
    <text evidence="12">The sequence shown here is derived from an EMBL/GenBank/DDBJ whole genome shotgun (WGS) entry which is preliminary data.</text>
</comment>
<accession>A8NIK5</accession>
<feature type="transmembrane region" description="Helical" evidence="11">
    <location>
        <begin position="29"/>
        <end position="48"/>
    </location>
</feature>
<evidence type="ECO:0000256" key="8">
    <source>
        <dbReference type="ARBA" id="ARBA00023033"/>
    </source>
</evidence>
<evidence type="ECO:0000256" key="4">
    <source>
        <dbReference type="ARBA" id="ARBA00022617"/>
    </source>
</evidence>
<reference evidence="12 13" key="1">
    <citation type="journal article" date="2010" name="Proc. Natl. Acad. Sci. U.S.A.">
        <title>Insights into evolution of multicellular fungi from the assembled chromosomes of the mushroom Coprinopsis cinerea (Coprinus cinereus).</title>
        <authorList>
            <person name="Stajich J.E."/>
            <person name="Wilke S.K."/>
            <person name="Ahren D."/>
            <person name="Au C.H."/>
            <person name="Birren B.W."/>
            <person name="Borodovsky M."/>
            <person name="Burns C."/>
            <person name="Canback B."/>
            <person name="Casselton L.A."/>
            <person name="Cheng C.K."/>
            <person name="Deng J."/>
            <person name="Dietrich F.S."/>
            <person name="Fargo D.C."/>
            <person name="Farman M.L."/>
            <person name="Gathman A.C."/>
            <person name="Goldberg J."/>
            <person name="Guigo R."/>
            <person name="Hoegger P.J."/>
            <person name="Hooker J.B."/>
            <person name="Huggins A."/>
            <person name="James T.Y."/>
            <person name="Kamada T."/>
            <person name="Kilaru S."/>
            <person name="Kodira C."/>
            <person name="Kues U."/>
            <person name="Kupfer D."/>
            <person name="Kwan H.S."/>
            <person name="Lomsadze A."/>
            <person name="Li W."/>
            <person name="Lilly W.W."/>
            <person name="Ma L.J."/>
            <person name="Mackey A.J."/>
            <person name="Manning G."/>
            <person name="Martin F."/>
            <person name="Muraguchi H."/>
            <person name="Natvig D.O."/>
            <person name="Palmerini H."/>
            <person name="Ramesh M.A."/>
            <person name="Rehmeyer C.J."/>
            <person name="Roe B.A."/>
            <person name="Shenoy N."/>
            <person name="Stanke M."/>
            <person name="Ter-Hovhannisyan V."/>
            <person name="Tunlid A."/>
            <person name="Velagapudi R."/>
            <person name="Vision T.J."/>
            <person name="Zeng Q."/>
            <person name="Zolan M.E."/>
            <person name="Pukkila P.J."/>
        </authorList>
    </citation>
    <scope>NUCLEOTIDE SEQUENCE [LARGE SCALE GENOMIC DNA]</scope>
    <source>
        <strain evidence="13">Okayama-7 / 130 / ATCC MYA-4618 / FGSC 9003</strain>
    </source>
</reference>
<dbReference type="InterPro" id="IPR017972">
    <property type="entry name" value="Cyt_P450_CS"/>
</dbReference>
<gene>
    <name evidence="12" type="ORF">CC1G_09431</name>
</gene>
<keyword evidence="4 9" id="KW-0349">Heme</keyword>
<dbReference type="GO" id="GO:0004497">
    <property type="term" value="F:monooxygenase activity"/>
    <property type="evidence" value="ECO:0007669"/>
    <property type="project" value="UniProtKB-KW"/>
</dbReference>
<dbReference type="RefSeq" id="XP_001834017.2">
    <property type="nucleotide sequence ID" value="XM_001833965.2"/>
</dbReference>
<evidence type="ECO:0000256" key="1">
    <source>
        <dbReference type="ARBA" id="ARBA00001971"/>
    </source>
</evidence>
<evidence type="ECO:0000256" key="5">
    <source>
        <dbReference type="ARBA" id="ARBA00022723"/>
    </source>
</evidence>
<dbReference type="InterPro" id="IPR001128">
    <property type="entry name" value="Cyt_P450"/>
</dbReference>
<name>A8NIK5_COPC7</name>
<dbReference type="PROSITE" id="PS00086">
    <property type="entry name" value="CYTOCHROME_P450"/>
    <property type="match status" value="1"/>
</dbReference>
<dbReference type="PANTHER" id="PTHR46300">
    <property type="entry name" value="P450, PUTATIVE (EUROFUNG)-RELATED-RELATED"/>
    <property type="match status" value="1"/>
</dbReference>
<dbReference type="PRINTS" id="PR00463">
    <property type="entry name" value="EP450I"/>
</dbReference>
<feature type="binding site" description="axial binding residue" evidence="9">
    <location>
        <position position="500"/>
    </location>
    <ligand>
        <name>heme</name>
        <dbReference type="ChEBI" id="CHEBI:30413"/>
    </ligand>
    <ligandPart>
        <name>Fe</name>
        <dbReference type="ChEBI" id="CHEBI:18248"/>
    </ligandPart>
</feature>
<dbReference type="InParanoid" id="A8NIK5"/>
<dbReference type="EMBL" id="AACS02000010">
    <property type="protein sequence ID" value="EAU87812.2"/>
    <property type="molecule type" value="Genomic_DNA"/>
</dbReference>
<dbReference type="GO" id="GO:0020037">
    <property type="term" value="F:heme binding"/>
    <property type="evidence" value="ECO:0007669"/>
    <property type="project" value="InterPro"/>
</dbReference>
<dbReference type="SUPFAM" id="SSF48264">
    <property type="entry name" value="Cytochrome P450"/>
    <property type="match status" value="1"/>
</dbReference>
<keyword evidence="5 9" id="KW-0479">Metal-binding</keyword>
<dbReference type="AlphaFoldDB" id="A8NIK5"/>
<dbReference type="InterPro" id="IPR002401">
    <property type="entry name" value="Cyt_P450_E_grp-I"/>
</dbReference>
<dbReference type="eggNOG" id="KOG0156">
    <property type="taxonomic scope" value="Eukaryota"/>
</dbReference>
<evidence type="ECO:0000256" key="9">
    <source>
        <dbReference type="PIRSR" id="PIRSR602401-1"/>
    </source>
</evidence>
<dbReference type="STRING" id="240176.A8NIK5"/>
<dbReference type="Pfam" id="PF00067">
    <property type="entry name" value="p450"/>
    <property type="match status" value="1"/>
</dbReference>
<proteinExistence type="inferred from homology"/>
<dbReference type="KEGG" id="cci:CC1G_09431"/>
<dbReference type="PANTHER" id="PTHR46300:SF7">
    <property type="entry name" value="P450, PUTATIVE (EUROFUNG)-RELATED"/>
    <property type="match status" value="1"/>
</dbReference>
<protein>
    <submittedName>
        <fullName evidence="12">Cytochrome P450 78A3p</fullName>
    </submittedName>
</protein>
<dbReference type="InterPro" id="IPR050364">
    <property type="entry name" value="Cytochrome_P450_fung"/>
</dbReference>
<evidence type="ECO:0000256" key="10">
    <source>
        <dbReference type="RuleBase" id="RU000461"/>
    </source>
</evidence>
<keyword evidence="11" id="KW-0472">Membrane</keyword>
<comment type="cofactor">
    <cofactor evidence="1 9">
        <name>heme</name>
        <dbReference type="ChEBI" id="CHEBI:30413"/>
    </cofactor>
</comment>
<keyword evidence="7 9" id="KW-0408">Iron</keyword>
<keyword evidence="11" id="KW-0812">Transmembrane</keyword>
<dbReference type="GO" id="GO:0005506">
    <property type="term" value="F:iron ion binding"/>
    <property type="evidence" value="ECO:0007669"/>
    <property type="project" value="InterPro"/>
</dbReference>
<evidence type="ECO:0000256" key="11">
    <source>
        <dbReference type="SAM" id="Phobius"/>
    </source>
</evidence>
<keyword evidence="8 10" id="KW-0503">Monooxygenase</keyword>
<keyword evidence="6 10" id="KW-0560">Oxidoreductase</keyword>
<dbReference type="VEuPathDB" id="FungiDB:CC1G_09431"/>
<evidence type="ECO:0000313" key="13">
    <source>
        <dbReference type="Proteomes" id="UP000001861"/>
    </source>
</evidence>
<dbReference type="Gene3D" id="1.10.630.10">
    <property type="entry name" value="Cytochrome P450"/>
    <property type="match status" value="1"/>
</dbReference>
<evidence type="ECO:0000313" key="12">
    <source>
        <dbReference type="EMBL" id="EAU87812.2"/>
    </source>
</evidence>
<keyword evidence="11" id="KW-1133">Transmembrane helix</keyword>
<dbReference type="HOGENOM" id="CLU_001570_2_3_1"/>
<comment type="similarity">
    <text evidence="3 10">Belongs to the cytochrome P450 family.</text>
</comment>
<keyword evidence="13" id="KW-1185">Reference proteome</keyword>
<dbReference type="OMA" id="HAPMFRE"/>
<dbReference type="GeneID" id="6010521"/>
<dbReference type="OrthoDB" id="1103324at2759"/>
<dbReference type="GO" id="GO:0016705">
    <property type="term" value="F:oxidoreductase activity, acting on paired donors, with incorporation or reduction of molecular oxygen"/>
    <property type="evidence" value="ECO:0007669"/>
    <property type="project" value="InterPro"/>
</dbReference>
<evidence type="ECO:0000256" key="3">
    <source>
        <dbReference type="ARBA" id="ARBA00010617"/>
    </source>
</evidence>
<comment type="pathway">
    <text evidence="2">Secondary metabolite biosynthesis.</text>
</comment>